<evidence type="ECO:0000256" key="5">
    <source>
        <dbReference type="ARBA" id="ARBA00022695"/>
    </source>
</evidence>
<evidence type="ECO:0000256" key="2">
    <source>
        <dbReference type="ARBA" id="ARBA00010480"/>
    </source>
</evidence>
<sequence length="310" mass="32941">MKGIILAGGEGTRLWPVTKATSKQLLAVWDKPMIFYPLSTLLLAGVRDILVVTGPGQAEAFRSLLGDGSAFGVSIAYASQPRPEGIAQALLIGRDFLSGEGCALVLGDNLFHGDRLRERLRRAVRRPAGATVFAHPVRDPQRYGVLAFDGDGAPLDIIEKPASPPSNLAVTGFYLYDGTAPDRAAELRPSARGELEITDLNRSYLEDGELAVETLGRGCAWLDTGTPASLLQAAQFVQAIEERQGLKVGCPEETAFQLGLIDADGLAERARAYGSSEYGLYLAHLAREEGSVPDPAGGLPVGGESRMSLP</sequence>
<dbReference type="InterPro" id="IPR005835">
    <property type="entry name" value="NTP_transferase_dom"/>
</dbReference>
<dbReference type="KEGG" id="kmn:HW532_01470"/>
<keyword evidence="7 9" id="KW-0460">Magnesium</keyword>
<dbReference type="Gene3D" id="3.90.550.10">
    <property type="entry name" value="Spore Coat Polysaccharide Biosynthesis Protein SpsA, Chain A"/>
    <property type="match status" value="1"/>
</dbReference>
<dbReference type="NCBIfam" id="TIGR01207">
    <property type="entry name" value="rmlA"/>
    <property type="match status" value="1"/>
</dbReference>
<evidence type="ECO:0000256" key="9">
    <source>
        <dbReference type="RuleBase" id="RU003706"/>
    </source>
</evidence>
<protein>
    <recommendedName>
        <fullName evidence="3 9">Glucose-1-phosphate thymidylyltransferase</fullName>
        <ecNumber evidence="3 9">2.7.7.24</ecNumber>
    </recommendedName>
</protein>
<keyword evidence="5 9" id="KW-0548">Nucleotidyltransferase</keyword>
<dbReference type="Pfam" id="PF00483">
    <property type="entry name" value="NTP_transferase"/>
    <property type="match status" value="1"/>
</dbReference>
<comment type="cofactor">
    <cofactor evidence="1">
        <name>Mg(2+)</name>
        <dbReference type="ChEBI" id="CHEBI:18420"/>
    </cofactor>
</comment>
<dbReference type="Proteomes" id="UP000593594">
    <property type="component" value="Chromosome"/>
</dbReference>
<evidence type="ECO:0000259" key="10">
    <source>
        <dbReference type="Pfam" id="PF00483"/>
    </source>
</evidence>
<dbReference type="AlphaFoldDB" id="A0A7S8C188"/>
<comment type="function">
    <text evidence="9">Catalyzes the formation of dTDP-glucose, from dTTP and glucose 1-phosphate, as well as its pyrophosphorolysis.</text>
</comment>
<comment type="similarity">
    <text evidence="2 9">Belongs to the glucose-1-phosphate thymidylyltransferase family.</text>
</comment>
<evidence type="ECO:0000256" key="6">
    <source>
        <dbReference type="ARBA" id="ARBA00022723"/>
    </source>
</evidence>
<evidence type="ECO:0000313" key="12">
    <source>
        <dbReference type="Proteomes" id="UP000593594"/>
    </source>
</evidence>
<dbReference type="InterPro" id="IPR005907">
    <property type="entry name" value="G1P_thy_trans_s"/>
</dbReference>
<dbReference type="PANTHER" id="PTHR43532">
    <property type="entry name" value="GLUCOSE-1-PHOSPHATE THYMIDYLYLTRANSFERASE"/>
    <property type="match status" value="1"/>
</dbReference>
<keyword evidence="12" id="KW-1185">Reference proteome</keyword>
<dbReference type="FunFam" id="3.90.550.10:FF:000023">
    <property type="entry name" value="Glucose-1-phosphate thymidylyltransferase"/>
    <property type="match status" value="1"/>
</dbReference>
<keyword evidence="6 9" id="KW-0479">Metal-binding</keyword>
<dbReference type="SUPFAM" id="SSF53448">
    <property type="entry name" value="Nucleotide-diphospho-sugar transferases"/>
    <property type="match status" value="1"/>
</dbReference>
<accession>A0A7S8C188</accession>
<dbReference type="GO" id="GO:0008879">
    <property type="term" value="F:glucose-1-phosphate thymidylyltransferase activity"/>
    <property type="evidence" value="ECO:0007669"/>
    <property type="project" value="UniProtKB-EC"/>
</dbReference>
<evidence type="ECO:0000256" key="7">
    <source>
        <dbReference type="ARBA" id="ARBA00022842"/>
    </source>
</evidence>
<evidence type="ECO:0000256" key="8">
    <source>
        <dbReference type="ARBA" id="ARBA00049336"/>
    </source>
</evidence>
<gene>
    <name evidence="11" type="primary">rfbA</name>
    <name evidence="11" type="ORF">HW532_01470</name>
</gene>
<comment type="catalytic activity">
    <reaction evidence="8 9">
        <text>dTTP + alpha-D-glucose 1-phosphate + H(+) = dTDP-alpha-D-glucose + diphosphate</text>
        <dbReference type="Rhea" id="RHEA:15225"/>
        <dbReference type="ChEBI" id="CHEBI:15378"/>
        <dbReference type="ChEBI" id="CHEBI:33019"/>
        <dbReference type="ChEBI" id="CHEBI:37568"/>
        <dbReference type="ChEBI" id="CHEBI:57477"/>
        <dbReference type="ChEBI" id="CHEBI:58601"/>
        <dbReference type="EC" id="2.7.7.24"/>
    </reaction>
</comment>
<dbReference type="InterPro" id="IPR029044">
    <property type="entry name" value="Nucleotide-diphossugar_trans"/>
</dbReference>
<organism evidence="11 12">
    <name type="scientific">Kaustia mangrovi</name>
    <dbReference type="NCBI Taxonomy" id="2593653"/>
    <lineage>
        <taxon>Bacteria</taxon>
        <taxon>Pseudomonadati</taxon>
        <taxon>Pseudomonadota</taxon>
        <taxon>Alphaproteobacteria</taxon>
        <taxon>Hyphomicrobiales</taxon>
        <taxon>Parvibaculaceae</taxon>
        <taxon>Kaustia</taxon>
    </lineage>
</organism>
<evidence type="ECO:0000313" key="11">
    <source>
        <dbReference type="EMBL" id="QPC41515.1"/>
    </source>
</evidence>
<keyword evidence="4 9" id="KW-0808">Transferase</keyword>
<dbReference type="EMBL" id="CP058214">
    <property type="protein sequence ID" value="QPC41515.1"/>
    <property type="molecule type" value="Genomic_DNA"/>
</dbReference>
<reference evidence="11 12" key="1">
    <citation type="submission" date="2020-06" db="EMBL/GenBank/DDBJ databases">
        <title>Genome sequence of 2 isolates from Red Sea Mangroves.</title>
        <authorList>
            <person name="Sefrji F."/>
            <person name="Michoud G."/>
            <person name="Merlino G."/>
            <person name="Daffonchio D."/>
        </authorList>
    </citation>
    <scope>NUCLEOTIDE SEQUENCE [LARGE SCALE GENOMIC DNA]</scope>
    <source>
        <strain evidence="11 12">R1DC25</strain>
    </source>
</reference>
<evidence type="ECO:0000256" key="1">
    <source>
        <dbReference type="ARBA" id="ARBA00001946"/>
    </source>
</evidence>
<dbReference type="EC" id="2.7.7.24" evidence="3 9"/>
<dbReference type="PANTHER" id="PTHR43532:SF1">
    <property type="entry name" value="GLUCOSE-1-PHOSPHATE THYMIDYLYLTRANSFERASE 1"/>
    <property type="match status" value="1"/>
</dbReference>
<dbReference type="RefSeq" id="WP_213162732.1">
    <property type="nucleotide sequence ID" value="NZ_CP058214.1"/>
</dbReference>
<proteinExistence type="inferred from homology"/>
<feature type="domain" description="Nucleotidyl transferase" evidence="10">
    <location>
        <begin position="2"/>
        <end position="238"/>
    </location>
</feature>
<name>A0A7S8C188_9HYPH</name>
<dbReference type="GO" id="GO:0046872">
    <property type="term" value="F:metal ion binding"/>
    <property type="evidence" value="ECO:0007669"/>
    <property type="project" value="UniProtKB-KW"/>
</dbReference>
<evidence type="ECO:0000256" key="3">
    <source>
        <dbReference type="ARBA" id="ARBA00012461"/>
    </source>
</evidence>
<evidence type="ECO:0000256" key="4">
    <source>
        <dbReference type="ARBA" id="ARBA00022679"/>
    </source>
</evidence>